<evidence type="ECO:0008006" key="5">
    <source>
        <dbReference type="Google" id="ProtNLM"/>
    </source>
</evidence>
<evidence type="ECO:0000313" key="3">
    <source>
        <dbReference type="EMBL" id="AUX29348.1"/>
    </source>
</evidence>
<dbReference type="PROSITE" id="PS51257">
    <property type="entry name" value="PROKAR_LIPOPROTEIN"/>
    <property type="match status" value="1"/>
</dbReference>
<protein>
    <recommendedName>
        <fullName evidence="5">Alkaline phosphatase</fullName>
    </recommendedName>
</protein>
<reference evidence="3 4" key="1">
    <citation type="submission" date="2015-09" db="EMBL/GenBank/DDBJ databases">
        <title>Sorangium comparison.</title>
        <authorList>
            <person name="Zaburannyi N."/>
            <person name="Bunk B."/>
            <person name="Overmann J."/>
            <person name="Mueller R."/>
        </authorList>
    </citation>
    <scope>NUCLEOTIDE SEQUENCE [LARGE SCALE GENOMIC DNA]</scope>
    <source>
        <strain evidence="3 4">So ce836</strain>
    </source>
</reference>
<evidence type="ECO:0000256" key="1">
    <source>
        <dbReference type="SAM" id="MobiDB-lite"/>
    </source>
</evidence>
<feature type="region of interest" description="Disordered" evidence="1">
    <location>
        <begin position="23"/>
        <end position="118"/>
    </location>
</feature>
<dbReference type="AlphaFoldDB" id="A0A4P2QIB6"/>
<dbReference type="Proteomes" id="UP000295497">
    <property type="component" value="Chromosome"/>
</dbReference>
<proteinExistence type="predicted"/>
<organism evidence="3 4">
    <name type="scientific">Sorangium cellulosum</name>
    <name type="common">Polyangium cellulosum</name>
    <dbReference type="NCBI Taxonomy" id="56"/>
    <lineage>
        <taxon>Bacteria</taxon>
        <taxon>Pseudomonadati</taxon>
        <taxon>Myxococcota</taxon>
        <taxon>Polyangia</taxon>
        <taxon>Polyangiales</taxon>
        <taxon>Polyangiaceae</taxon>
        <taxon>Sorangium</taxon>
    </lineage>
</organism>
<dbReference type="PANTHER" id="PTHR35399:SF2">
    <property type="entry name" value="DUF839 DOMAIN-CONTAINING PROTEIN"/>
    <property type="match status" value="1"/>
</dbReference>
<dbReference type="InterPro" id="IPR008160">
    <property type="entry name" value="Collagen"/>
</dbReference>
<sequence length="813" mass="84903">MMTRRTLRTALLLVLASGLAASAGGCGEDGKQGPPGEDGAPGLDGKDGEDGAPGQDGKDGEDGQDGEDGAPGPKGDDGEDGATGQDGAPGQDGEDGEDGAPGQDGPPGPKGEDGEDAVPWTSAANIAGYVKERVEMFAAGALPAGEQFPLHAAATDTIRTLAGVRSDIVVTWLDPLTFSTAPDAPRFGANNDYTAFFGEGWSAAAGSAPQWNGSGSAGWLWVNHEYVSGKSPTASSAPTGQHLTLARHLKKLGVLANDVEANVWAQADVDTYIRWEKKEVGGSWLRIVQDPATGAWSVDRSARAVRYDATSKTLSRIAGHELSGPGKDDLTGAPLPEGIVAGIMGDCAGGQTPWGTVITAEENVQDYYGDLEANWSGDQKFLAGRGFDPGAPVSPAFEASTSAEFGRISDPNGRQPRDHYGYLTEIDPGKPADEYDGKTEAGTGHKKFGFMGRARWEAATFAVDGDWKLLPGQPIVVYGTDDRRGGRIYKYVTAGNYTAGMTRAEIRGLLDEGKLYAAHLAGLDNTTGNTLLATGAAPTEAAPGAGQWIELSVDSAAVAPNAAALGDATRTVGAALRDATWNGLGGFATDYDVWRALFTASNKVGIMELNRPEDIEWNPRDPSGTPRIYVAFTNHTGQTALDQGGKLYDPATHATTSPKRADAVGSIFALEEADPAHPGASTSFRYFEVWHGAKTQGDFDASCPDNLLLDREGGVWFGTDGNFGVASHADAFYYLDLDPAHREGQAGVAQPSFGKAFRVVALPSDAEATGPSFAPDMGTIFMSVQHPGENAYSTWPKGDGALSSVIAVTFLPE</sequence>
<dbReference type="EMBL" id="CP012672">
    <property type="protein sequence ID" value="AUX29348.1"/>
    <property type="molecule type" value="Genomic_DNA"/>
</dbReference>
<accession>A0A4P2QIB6</accession>
<dbReference type="Pfam" id="PF05787">
    <property type="entry name" value="PhoX"/>
    <property type="match status" value="1"/>
</dbReference>
<feature type="chain" id="PRO_5020820917" description="Alkaline phosphatase" evidence="2">
    <location>
        <begin position="24"/>
        <end position="813"/>
    </location>
</feature>
<dbReference type="Pfam" id="PF01391">
    <property type="entry name" value="Collagen"/>
    <property type="match status" value="1"/>
</dbReference>
<dbReference type="InterPro" id="IPR008557">
    <property type="entry name" value="PhoX"/>
</dbReference>
<gene>
    <name evidence="3" type="ORF">SOCE836_014360</name>
</gene>
<feature type="signal peptide" evidence="2">
    <location>
        <begin position="1"/>
        <end position="23"/>
    </location>
</feature>
<evidence type="ECO:0000313" key="4">
    <source>
        <dbReference type="Proteomes" id="UP000295497"/>
    </source>
</evidence>
<evidence type="ECO:0000256" key="2">
    <source>
        <dbReference type="SAM" id="SignalP"/>
    </source>
</evidence>
<name>A0A4P2QIB6_SORCE</name>
<keyword evidence="2" id="KW-0732">Signal</keyword>
<dbReference type="PANTHER" id="PTHR35399">
    <property type="entry name" value="SLR8030 PROTEIN"/>
    <property type="match status" value="1"/>
</dbReference>